<evidence type="ECO:0000313" key="7">
    <source>
        <dbReference type="EMBL" id="KAE9272125.1"/>
    </source>
</evidence>
<reference evidence="7 8" key="1">
    <citation type="submission" date="2018-09" db="EMBL/GenBank/DDBJ databases">
        <title>Genomic investigation of the strawberry pathogen Phytophthora fragariae indicates pathogenicity is determined by transcriptional variation in three key races.</title>
        <authorList>
            <person name="Adams T.M."/>
            <person name="Armitage A.D."/>
            <person name="Sobczyk M.K."/>
            <person name="Bates H.J."/>
            <person name="Dunwell J.M."/>
            <person name="Nellist C.F."/>
            <person name="Harrison R.J."/>
        </authorList>
    </citation>
    <scope>NUCLEOTIDE SEQUENCE [LARGE SCALE GENOMIC DNA]</scope>
    <source>
        <strain evidence="7 8">NOV-77</strain>
    </source>
</reference>
<comment type="caution">
    <text evidence="7">The sequence shown here is derived from an EMBL/GenBank/DDBJ whole genome shotgun (WGS) entry which is preliminary data.</text>
</comment>
<sequence length="375" mass="42238">MAVALVPSEDTVNCQWFVLNCLKAGIETIGIPFFMDRGKAGIAAATTFGLQLHFCTRHIAGNMTKKFKALFTPDLQKRLYKIQKSTSAEEFESRLLAFGINNSEMEAYVRNIVPANWALYPYVDTIKLYKWRTTNFVESENGRALPARKLFPSEFFSHFMESFMATKYSRCEEAQLWQGKGQISTDYAEKNYEKERKHAAFHSVKMSSATEAYVYDTRSIVAIRRFVNLSSKTCECAFMSQMGIPCRHTIAVLISLDKNDTVYDFFDDCYLVKTYLAIYDVNGGMNIKLPPESAIKADLAIREPTPTVTKGRHQKKRFASNGETPSDSTTKRRRCKNCGGVGHNIRTCYNAPAPPNVAANEDCVPADEALITTSI</sequence>
<name>A0A6G0Q6E2_9STRA</name>
<dbReference type="PANTHER" id="PTHR31973:SF187">
    <property type="entry name" value="MUTATOR TRANSPOSASE MUDRA PROTEIN"/>
    <property type="match status" value="1"/>
</dbReference>
<dbReference type="EMBL" id="QXFY01005475">
    <property type="protein sequence ID" value="KAE9272125.1"/>
    <property type="molecule type" value="Genomic_DNA"/>
</dbReference>
<dbReference type="SMART" id="SM00575">
    <property type="entry name" value="ZnF_PMZ"/>
    <property type="match status" value="1"/>
</dbReference>
<dbReference type="InterPro" id="IPR006564">
    <property type="entry name" value="Znf_PMZ"/>
</dbReference>
<keyword evidence="2 4" id="KW-0863">Zinc-finger</keyword>
<dbReference type="GO" id="GO:0008270">
    <property type="term" value="F:zinc ion binding"/>
    <property type="evidence" value="ECO:0007669"/>
    <property type="project" value="UniProtKB-KW"/>
</dbReference>
<proteinExistence type="predicted"/>
<protein>
    <recommendedName>
        <fullName evidence="6">SWIM-type domain-containing protein</fullName>
    </recommendedName>
</protein>
<dbReference type="Pfam" id="PF04434">
    <property type="entry name" value="SWIM"/>
    <property type="match status" value="1"/>
</dbReference>
<gene>
    <name evidence="7" type="ORF">PF008_g30180</name>
</gene>
<dbReference type="PROSITE" id="PS50966">
    <property type="entry name" value="ZF_SWIM"/>
    <property type="match status" value="1"/>
</dbReference>
<organism evidence="7 8">
    <name type="scientific">Phytophthora fragariae</name>
    <dbReference type="NCBI Taxonomy" id="53985"/>
    <lineage>
        <taxon>Eukaryota</taxon>
        <taxon>Sar</taxon>
        <taxon>Stramenopiles</taxon>
        <taxon>Oomycota</taxon>
        <taxon>Peronosporomycetes</taxon>
        <taxon>Peronosporales</taxon>
        <taxon>Peronosporaceae</taxon>
        <taxon>Phytophthora</taxon>
    </lineage>
</organism>
<dbReference type="InterPro" id="IPR007527">
    <property type="entry name" value="Znf_SWIM"/>
</dbReference>
<feature type="domain" description="SWIM-type" evidence="6">
    <location>
        <begin position="225"/>
        <end position="257"/>
    </location>
</feature>
<accession>A0A6G0Q6E2</accession>
<dbReference type="AlphaFoldDB" id="A0A6G0Q6E2"/>
<evidence type="ECO:0000256" key="1">
    <source>
        <dbReference type="ARBA" id="ARBA00022723"/>
    </source>
</evidence>
<evidence type="ECO:0000256" key="3">
    <source>
        <dbReference type="ARBA" id="ARBA00022833"/>
    </source>
</evidence>
<keyword evidence="1" id="KW-0479">Metal-binding</keyword>
<evidence type="ECO:0000256" key="2">
    <source>
        <dbReference type="ARBA" id="ARBA00022771"/>
    </source>
</evidence>
<evidence type="ECO:0000256" key="5">
    <source>
        <dbReference type="SAM" id="MobiDB-lite"/>
    </source>
</evidence>
<dbReference type="Proteomes" id="UP000486351">
    <property type="component" value="Unassembled WGS sequence"/>
</dbReference>
<evidence type="ECO:0000256" key="4">
    <source>
        <dbReference type="PROSITE-ProRule" id="PRU00325"/>
    </source>
</evidence>
<evidence type="ECO:0000259" key="6">
    <source>
        <dbReference type="PROSITE" id="PS50966"/>
    </source>
</evidence>
<feature type="region of interest" description="Disordered" evidence="5">
    <location>
        <begin position="305"/>
        <end position="333"/>
    </location>
</feature>
<dbReference type="PANTHER" id="PTHR31973">
    <property type="entry name" value="POLYPROTEIN, PUTATIVE-RELATED"/>
    <property type="match status" value="1"/>
</dbReference>
<keyword evidence="3" id="KW-0862">Zinc</keyword>
<evidence type="ECO:0000313" key="8">
    <source>
        <dbReference type="Proteomes" id="UP000486351"/>
    </source>
</evidence>